<dbReference type="Proteomes" id="UP000031014">
    <property type="component" value="Unassembled WGS sequence"/>
</dbReference>
<keyword evidence="7" id="KW-0969">Cilium</keyword>
<dbReference type="SUPFAM" id="SSF64518">
    <property type="entry name" value="Phase 1 flagellin"/>
    <property type="match status" value="1"/>
</dbReference>
<dbReference type="PANTHER" id="PTHR42792">
    <property type="entry name" value="FLAGELLIN"/>
    <property type="match status" value="1"/>
</dbReference>
<dbReference type="Pfam" id="PF00700">
    <property type="entry name" value="Flagellin_C"/>
    <property type="match status" value="1"/>
</dbReference>
<dbReference type="STRING" id="1321606.SAMD00020551_0110"/>
<evidence type="ECO:0000259" key="5">
    <source>
        <dbReference type="Pfam" id="PF00669"/>
    </source>
</evidence>
<dbReference type="Pfam" id="PF00669">
    <property type="entry name" value="Flagellin_N"/>
    <property type="match status" value="1"/>
</dbReference>
<keyword evidence="3 4" id="KW-0975">Bacterial flagellum</keyword>
<dbReference type="OrthoDB" id="9796789at2"/>
<dbReference type="AlphaFoldDB" id="A0A0A8X1I8"/>
<dbReference type="Gene3D" id="1.20.1330.10">
    <property type="entry name" value="f41 fragment of flagellin, N-terminal domain"/>
    <property type="match status" value="2"/>
</dbReference>
<evidence type="ECO:0000259" key="6">
    <source>
        <dbReference type="Pfam" id="PF00700"/>
    </source>
</evidence>
<keyword evidence="8" id="KW-1185">Reference proteome</keyword>
<keyword evidence="7" id="KW-0282">Flagellum</keyword>
<dbReference type="GO" id="GO:0009288">
    <property type="term" value="C:bacterial-type flagellum"/>
    <property type="evidence" value="ECO:0007669"/>
    <property type="project" value="UniProtKB-SubCell"/>
</dbReference>
<dbReference type="InterPro" id="IPR001492">
    <property type="entry name" value="Flagellin"/>
</dbReference>
<keyword evidence="4" id="KW-0964">Secreted</keyword>
<evidence type="ECO:0000313" key="7">
    <source>
        <dbReference type="EMBL" id="GAM11991.1"/>
    </source>
</evidence>
<feature type="domain" description="Flagellin C-terminal" evidence="6">
    <location>
        <begin position="573"/>
        <end position="657"/>
    </location>
</feature>
<comment type="similarity">
    <text evidence="1 4">Belongs to the bacterial flagellin family.</text>
</comment>
<reference evidence="7 8" key="1">
    <citation type="submission" date="2013-06" db="EMBL/GenBank/DDBJ databases">
        <title>Whole genome shotgun sequence of Bacillus selenatarsenatis SF-1.</title>
        <authorList>
            <person name="Kuroda M."/>
            <person name="Sei K."/>
            <person name="Yamashita M."/>
            <person name="Ike M."/>
        </authorList>
    </citation>
    <scope>NUCLEOTIDE SEQUENCE [LARGE SCALE GENOMIC DNA]</scope>
    <source>
        <strain evidence="7 8">SF-1</strain>
    </source>
</reference>
<dbReference type="GO" id="GO:0005576">
    <property type="term" value="C:extracellular region"/>
    <property type="evidence" value="ECO:0007669"/>
    <property type="project" value="UniProtKB-SubCell"/>
</dbReference>
<name>A0A0A8X1I8_MESS1</name>
<proteinExistence type="inferred from homology"/>
<evidence type="ECO:0000256" key="1">
    <source>
        <dbReference type="ARBA" id="ARBA00005709"/>
    </source>
</evidence>
<dbReference type="InterPro" id="IPR042187">
    <property type="entry name" value="Flagellin_C_sub2"/>
</dbReference>
<evidence type="ECO:0000256" key="2">
    <source>
        <dbReference type="ARBA" id="ARBA00020110"/>
    </source>
</evidence>
<organism evidence="7 8">
    <name type="scientific">Mesobacillus selenatarsenatis (strain DSM 18680 / JCM 14380 / FERM P-15431 / SF-1)</name>
    <dbReference type="NCBI Taxonomy" id="1321606"/>
    <lineage>
        <taxon>Bacteria</taxon>
        <taxon>Bacillati</taxon>
        <taxon>Bacillota</taxon>
        <taxon>Bacilli</taxon>
        <taxon>Bacillales</taxon>
        <taxon>Bacillaceae</taxon>
        <taxon>Mesobacillus</taxon>
    </lineage>
</organism>
<feature type="domain" description="Flagellin N-terminal" evidence="5">
    <location>
        <begin position="3"/>
        <end position="139"/>
    </location>
</feature>
<dbReference type="RefSeq" id="WP_052442018.1">
    <property type="nucleotide sequence ID" value="NZ_BASE01000004.1"/>
</dbReference>
<dbReference type="InterPro" id="IPR046358">
    <property type="entry name" value="Flagellin_C"/>
</dbReference>
<gene>
    <name evidence="7" type="ORF">SAMD00020551_0110</name>
</gene>
<sequence length="659" mass="71506">MRIRNNIPALRASNQIGKNESLLAKAHSKLSSGLRINQAADDAAGLAISEKMRAQIRGLETAQRNVQDAVNLVQTAETALGQISNESLLRLRELAVRAANDTMTEADRQHIQDEVEQIKRGIDNIANSTIFNEVELLNQPISEASTTQRVIEMGSYAQVIAPNSMPVGFTIKSGVNDQLSFHINDTLKEITITSGIYNDLPSFIEELNRQMKNEDIPLSASLENNTKKLMFTSPIGEYEIKDISGSAEGYLLPLSTANRTSGISMNGLPVLSPEVTITEGVNDTLTFDIDSVTYSITIAAGTYTVYNASASHLNENSPLLEEINQKLIAANAPVSARFIYYVNGDTPFNNGAGLYFTALENNDESAFLENGSHSFGNFGGDAKTTLFDKVMDSSGWGYQDAAGYTRSGTVVTYPSTVRGEADLSDGVTIVSGQNDILSFDINGVNNSITISQGSYDSNSLIEELNHQFTSDSIEMQASLNAFNKLVLSKTNPFDDDVIRNITGTAKGDLFFESIKGKSPVTETVNHPAQGILSIQNGANSKDGFDIYLSDVRTSALGIENISVMTGEYSGHAIELIDKAMDKVLGEQSKMGSYQNRLEHSYNSLLSSSENLVAAESRIRDADLAKEVVKKVKFSMLSEATQAMLAQFNQNSSGILHLIK</sequence>
<protein>
    <recommendedName>
        <fullName evidence="2 4">Flagellin</fullName>
    </recommendedName>
</protein>
<accession>A0A0A8X1I8</accession>
<evidence type="ECO:0000256" key="3">
    <source>
        <dbReference type="ARBA" id="ARBA00023143"/>
    </source>
</evidence>
<evidence type="ECO:0000313" key="8">
    <source>
        <dbReference type="Proteomes" id="UP000031014"/>
    </source>
</evidence>
<dbReference type="GO" id="GO:0005198">
    <property type="term" value="F:structural molecule activity"/>
    <property type="evidence" value="ECO:0007669"/>
    <property type="project" value="UniProtKB-UniRule"/>
</dbReference>
<evidence type="ECO:0000256" key="4">
    <source>
        <dbReference type="RuleBase" id="RU362073"/>
    </source>
</evidence>
<comment type="caution">
    <text evidence="7">The sequence shown here is derived from an EMBL/GenBank/DDBJ whole genome shotgun (WGS) entry which is preliminary data.</text>
</comment>
<dbReference type="Gene3D" id="6.10.10.10">
    <property type="entry name" value="Flagellar export chaperone, C-terminal domain"/>
    <property type="match status" value="1"/>
</dbReference>
<dbReference type="PANTHER" id="PTHR42792:SF2">
    <property type="entry name" value="FLAGELLIN"/>
    <property type="match status" value="1"/>
</dbReference>
<dbReference type="EMBL" id="BASE01000004">
    <property type="protein sequence ID" value="GAM11991.1"/>
    <property type="molecule type" value="Genomic_DNA"/>
</dbReference>
<comment type="function">
    <text evidence="4">Flagellin is the subunit protein which polymerizes to form the filaments of bacterial flagella.</text>
</comment>
<dbReference type="PRINTS" id="PR00207">
    <property type="entry name" value="FLAGELLIN"/>
</dbReference>
<dbReference type="InterPro" id="IPR001029">
    <property type="entry name" value="Flagellin_N"/>
</dbReference>
<keyword evidence="7" id="KW-0966">Cell projection</keyword>
<comment type="subcellular location">
    <subcellularLocation>
        <location evidence="4">Secreted</location>
    </subcellularLocation>
    <subcellularLocation>
        <location evidence="4">Bacterial flagellum</location>
    </subcellularLocation>
</comment>